<feature type="region of interest" description="Disordered" evidence="1">
    <location>
        <begin position="1"/>
        <end position="35"/>
    </location>
</feature>
<evidence type="ECO:0000313" key="2">
    <source>
        <dbReference type="EMBL" id="KIK22981.1"/>
    </source>
</evidence>
<name>A0A0C9Z1U8_9AGAM</name>
<dbReference type="HOGENOM" id="CLU_2387033_0_0_1"/>
<feature type="compositionally biased region" description="Polar residues" evidence="1">
    <location>
        <begin position="16"/>
        <end position="35"/>
    </location>
</feature>
<reference evidence="3" key="2">
    <citation type="submission" date="2015-01" db="EMBL/GenBank/DDBJ databases">
        <title>Evolutionary Origins and Diversification of the Mycorrhizal Mutualists.</title>
        <authorList>
            <consortium name="DOE Joint Genome Institute"/>
            <consortium name="Mycorrhizal Genomics Consortium"/>
            <person name="Kohler A."/>
            <person name="Kuo A."/>
            <person name="Nagy L.G."/>
            <person name="Floudas D."/>
            <person name="Copeland A."/>
            <person name="Barry K.W."/>
            <person name="Cichocki N."/>
            <person name="Veneault-Fourrey C."/>
            <person name="LaButti K."/>
            <person name="Lindquist E.A."/>
            <person name="Lipzen A."/>
            <person name="Lundell T."/>
            <person name="Morin E."/>
            <person name="Murat C."/>
            <person name="Riley R."/>
            <person name="Ohm R."/>
            <person name="Sun H."/>
            <person name="Tunlid A."/>
            <person name="Henrissat B."/>
            <person name="Grigoriev I.V."/>
            <person name="Hibbett D.S."/>
            <person name="Martin F."/>
        </authorList>
    </citation>
    <scope>NUCLEOTIDE SEQUENCE [LARGE SCALE GENOMIC DNA]</scope>
    <source>
        <strain evidence="3">441</strain>
    </source>
</reference>
<organism evidence="2 3">
    <name type="scientific">Pisolithus microcarpus 441</name>
    <dbReference type="NCBI Taxonomy" id="765257"/>
    <lineage>
        <taxon>Eukaryota</taxon>
        <taxon>Fungi</taxon>
        <taxon>Dikarya</taxon>
        <taxon>Basidiomycota</taxon>
        <taxon>Agaricomycotina</taxon>
        <taxon>Agaricomycetes</taxon>
        <taxon>Agaricomycetidae</taxon>
        <taxon>Boletales</taxon>
        <taxon>Sclerodermatineae</taxon>
        <taxon>Pisolithaceae</taxon>
        <taxon>Pisolithus</taxon>
    </lineage>
</organism>
<keyword evidence="3" id="KW-1185">Reference proteome</keyword>
<proteinExistence type="predicted"/>
<sequence length="94" mass="10566">MKSDSSSLRAKHLRTTSRFQPYQSQSGDNKLLSSSPTCITRSKAMILDNASSTDGDLSFHTAMDHLLPMESIHAQSQSMQHMFFTLHVLLYCVM</sequence>
<reference evidence="2 3" key="1">
    <citation type="submission" date="2014-04" db="EMBL/GenBank/DDBJ databases">
        <authorList>
            <consortium name="DOE Joint Genome Institute"/>
            <person name="Kuo A."/>
            <person name="Kohler A."/>
            <person name="Costa M.D."/>
            <person name="Nagy L.G."/>
            <person name="Floudas D."/>
            <person name="Copeland A."/>
            <person name="Barry K.W."/>
            <person name="Cichocki N."/>
            <person name="Veneault-Fourrey C."/>
            <person name="LaButti K."/>
            <person name="Lindquist E.A."/>
            <person name="Lipzen A."/>
            <person name="Lundell T."/>
            <person name="Morin E."/>
            <person name="Murat C."/>
            <person name="Sun H."/>
            <person name="Tunlid A."/>
            <person name="Henrissat B."/>
            <person name="Grigoriev I.V."/>
            <person name="Hibbett D.S."/>
            <person name="Martin F."/>
            <person name="Nordberg H.P."/>
            <person name="Cantor M.N."/>
            <person name="Hua S.X."/>
        </authorList>
    </citation>
    <scope>NUCLEOTIDE SEQUENCE [LARGE SCALE GENOMIC DNA]</scope>
    <source>
        <strain evidence="2 3">441</strain>
    </source>
</reference>
<evidence type="ECO:0000313" key="3">
    <source>
        <dbReference type="Proteomes" id="UP000054018"/>
    </source>
</evidence>
<protein>
    <submittedName>
        <fullName evidence="2">Unplaced genomic scaffold scaffold_48, whole genome shotgun sequence</fullName>
    </submittedName>
</protein>
<accession>A0A0C9Z1U8</accession>
<dbReference type="Proteomes" id="UP000054018">
    <property type="component" value="Unassembled WGS sequence"/>
</dbReference>
<dbReference type="EMBL" id="KN833732">
    <property type="protein sequence ID" value="KIK22981.1"/>
    <property type="molecule type" value="Genomic_DNA"/>
</dbReference>
<gene>
    <name evidence="2" type="ORF">PISMIDRAFT_11244</name>
</gene>
<evidence type="ECO:0000256" key="1">
    <source>
        <dbReference type="SAM" id="MobiDB-lite"/>
    </source>
</evidence>
<dbReference type="AlphaFoldDB" id="A0A0C9Z1U8"/>